<dbReference type="EMBL" id="VZAH01000015">
    <property type="protein sequence ID" value="MQP13198.1"/>
    <property type="molecule type" value="Genomic_DNA"/>
</dbReference>
<evidence type="ECO:0000313" key="2">
    <source>
        <dbReference type="Proteomes" id="UP000477980"/>
    </source>
</evidence>
<comment type="caution">
    <text evidence="1">The sequence shown here is derived from an EMBL/GenBank/DDBJ whole genome shotgun (WGS) entry which is preliminary data.</text>
</comment>
<organism evidence="1 2">
    <name type="scientific">Segatella copri</name>
    <dbReference type="NCBI Taxonomy" id="165179"/>
    <lineage>
        <taxon>Bacteria</taxon>
        <taxon>Pseudomonadati</taxon>
        <taxon>Bacteroidota</taxon>
        <taxon>Bacteroidia</taxon>
        <taxon>Bacteroidales</taxon>
        <taxon>Prevotellaceae</taxon>
        <taxon>Segatella</taxon>
    </lineage>
</organism>
<accession>A0A6G1VJY4</accession>
<name>A0A6G1VJY4_9BACT</name>
<dbReference type="RefSeq" id="WP_153091035.1">
    <property type="nucleotide sequence ID" value="NZ_JBALKF010000006.1"/>
</dbReference>
<dbReference type="AlphaFoldDB" id="A0A6G1VJY4"/>
<proteinExistence type="predicted"/>
<evidence type="ECO:0000313" key="1">
    <source>
        <dbReference type="EMBL" id="MQP13198.1"/>
    </source>
</evidence>
<sequence length="121" mass="14120">MEHAGWDITIEGIPERDIFDITIRPTLENIVNLSLKTTELALKKKIDWKFIGKDDYENKVAGHFLGKLREVEFRFHITVPSGLFTTYNSRKKDAEKKAINYIDNKFGNFIAWVMQHEGILH</sequence>
<gene>
    <name evidence="1" type="ORF">F7D25_01950</name>
</gene>
<reference evidence="1 2" key="1">
    <citation type="submission" date="2019-09" db="EMBL/GenBank/DDBJ databases">
        <title>Distinct polysaccharide growth profiles of human intestinal Prevotella copri isolates.</title>
        <authorList>
            <person name="Fehlner-Peach H."/>
            <person name="Magnabosco C."/>
            <person name="Raghavan V."/>
            <person name="Scher J.U."/>
            <person name="Tett A."/>
            <person name="Cox L.M."/>
            <person name="Gottsegen C."/>
            <person name="Watters A."/>
            <person name="Wiltshire- Gordon J.D."/>
            <person name="Segata N."/>
            <person name="Bonneau R."/>
            <person name="Littman D.R."/>
        </authorList>
    </citation>
    <scope>NUCLEOTIDE SEQUENCE [LARGE SCALE GENOMIC DNA]</scope>
    <source>
        <strain evidence="2">iAA917</strain>
    </source>
</reference>
<protein>
    <submittedName>
        <fullName evidence="1">Uncharacterized protein</fullName>
    </submittedName>
</protein>
<dbReference type="Proteomes" id="UP000477980">
    <property type="component" value="Unassembled WGS sequence"/>
</dbReference>